<evidence type="ECO:0000256" key="1">
    <source>
        <dbReference type="ARBA" id="ARBA00005476"/>
    </source>
</evidence>
<evidence type="ECO:0000313" key="4">
    <source>
        <dbReference type="EMBL" id="CCI50271.1"/>
    </source>
</evidence>
<dbReference type="InterPro" id="IPR026058">
    <property type="entry name" value="LIPIN"/>
</dbReference>
<dbReference type="InterPro" id="IPR023214">
    <property type="entry name" value="HAD_sf"/>
</dbReference>
<dbReference type="Pfam" id="PF04571">
    <property type="entry name" value="Lipin_N"/>
    <property type="match status" value="1"/>
</dbReference>
<dbReference type="SUPFAM" id="SSF56784">
    <property type="entry name" value="HAD-like"/>
    <property type="match status" value="1"/>
</dbReference>
<dbReference type="AlphaFoldDB" id="A0A024GU52"/>
<reference evidence="4 5" key="1">
    <citation type="submission" date="2012-05" db="EMBL/GenBank/DDBJ databases">
        <title>Recombination and specialization in a pathogen metapopulation.</title>
        <authorList>
            <person name="Gardiner A."/>
            <person name="Kemen E."/>
            <person name="Schultz-Larsen T."/>
            <person name="MacLean D."/>
            <person name="Van Oosterhout C."/>
            <person name="Jones J.D.G."/>
        </authorList>
    </citation>
    <scope>NUCLEOTIDE SEQUENCE [LARGE SCALE GENOMIC DNA]</scope>
    <source>
        <strain evidence="4 5">Ac Nc2</strain>
    </source>
</reference>
<sequence>MTSTCTTHEYENMETLDDNAIGKALDADNVIDAVSSHSDNEDEIGAFQLFGVPMDQMTQNAVTAHYDSEDVCEDAQLSLSMVEAERVPIPTYKQSEFGSNGPRTMTSSNSVGGRMSTPYRQSGNAIDVIAVRSRENHLYTTSWHVMFSWSRFRSRTATGVGDQVRVLINGKELPVKMSLLERGRCIFQSGSLTPPIDAFDHVELYENNANYVRFEHYQKSTCCIRYVECRLYVWHPEESVIIVDMDGTLTVSDVEGHIRTLRLGQYDYLHRGTCQFFTKLHELQMRVLYLTARPLDWATASRNHLENAIQLKHVLPPGPLITNSNGLTGALLTEVVNKNPHIFKRQVLEEIQLCLIHAGRITEHPIFVAGFGNRSSDVLAYKDAGIELDMIFLIDSTSAIKCSNTTFVGAKMYESYDDPNVLLWMLPKLKHRVPFEKVWKIDEYTVRELLYAEEREQILISERNARALQEQEYERIKQSNQVHSLEAMPSL</sequence>
<name>A0A024GU52_9STRA</name>
<dbReference type="SMART" id="SM00775">
    <property type="entry name" value="LNS2"/>
    <property type="match status" value="1"/>
</dbReference>
<dbReference type="PANTHER" id="PTHR12181">
    <property type="entry name" value="LIPIN"/>
    <property type="match status" value="1"/>
</dbReference>
<dbReference type="Pfam" id="PF08235">
    <property type="entry name" value="LNS2"/>
    <property type="match status" value="1"/>
</dbReference>
<dbReference type="InterPro" id="IPR031315">
    <property type="entry name" value="LNS2/PITP"/>
</dbReference>
<evidence type="ECO:0000256" key="2">
    <source>
        <dbReference type="SAM" id="MobiDB-lite"/>
    </source>
</evidence>
<dbReference type="STRING" id="65357.A0A024GU52"/>
<dbReference type="OrthoDB" id="4567at2759"/>
<dbReference type="GO" id="GO:0008195">
    <property type="term" value="F:phosphatidate phosphatase activity"/>
    <property type="evidence" value="ECO:0007669"/>
    <property type="project" value="TreeGrafter"/>
</dbReference>
<dbReference type="PANTHER" id="PTHR12181:SF12">
    <property type="entry name" value="PHOSPHATIDATE PHOSPHATASE"/>
    <property type="match status" value="1"/>
</dbReference>
<feature type="domain" description="LNS2/PITP" evidence="3">
    <location>
        <begin position="241"/>
        <end position="403"/>
    </location>
</feature>
<comment type="caution">
    <text evidence="4">The sequence shown here is derived from an EMBL/GenBank/DDBJ whole genome shotgun (WGS) entry which is preliminary data.</text>
</comment>
<feature type="compositionally biased region" description="Polar residues" evidence="2">
    <location>
        <begin position="92"/>
        <end position="111"/>
    </location>
</feature>
<keyword evidence="5" id="KW-1185">Reference proteome</keyword>
<dbReference type="InParanoid" id="A0A024GU52"/>
<dbReference type="EMBL" id="CAIX01000439">
    <property type="protein sequence ID" value="CCI50271.1"/>
    <property type="molecule type" value="Genomic_DNA"/>
</dbReference>
<dbReference type="Proteomes" id="UP000053237">
    <property type="component" value="Unassembled WGS sequence"/>
</dbReference>
<proteinExistence type="inferred from homology"/>
<accession>A0A024GU52</accession>
<comment type="similarity">
    <text evidence="1">Belongs to the lipin family.</text>
</comment>
<dbReference type="InterPro" id="IPR013209">
    <property type="entry name" value="LNS2"/>
</dbReference>
<evidence type="ECO:0000313" key="5">
    <source>
        <dbReference type="Proteomes" id="UP000053237"/>
    </source>
</evidence>
<organism evidence="4 5">
    <name type="scientific">Albugo candida</name>
    <dbReference type="NCBI Taxonomy" id="65357"/>
    <lineage>
        <taxon>Eukaryota</taxon>
        <taxon>Sar</taxon>
        <taxon>Stramenopiles</taxon>
        <taxon>Oomycota</taxon>
        <taxon>Peronosporomycetes</taxon>
        <taxon>Albuginales</taxon>
        <taxon>Albuginaceae</taxon>
        <taxon>Albugo</taxon>
    </lineage>
</organism>
<dbReference type="InterPro" id="IPR036412">
    <property type="entry name" value="HAD-like_sf"/>
</dbReference>
<dbReference type="InterPro" id="IPR007651">
    <property type="entry name" value="Lipin_N"/>
</dbReference>
<evidence type="ECO:0000259" key="3">
    <source>
        <dbReference type="SMART" id="SM00775"/>
    </source>
</evidence>
<gene>
    <name evidence="4" type="ORF">BN9_119190</name>
</gene>
<dbReference type="Gene3D" id="3.40.50.1000">
    <property type="entry name" value="HAD superfamily/HAD-like"/>
    <property type="match status" value="1"/>
</dbReference>
<feature type="region of interest" description="Disordered" evidence="2">
    <location>
        <begin position="92"/>
        <end position="117"/>
    </location>
</feature>
<protein>
    <recommendedName>
        <fullName evidence="3">LNS2/PITP domain-containing protein</fullName>
    </recommendedName>
</protein>